<feature type="transmembrane region" description="Helical" evidence="6">
    <location>
        <begin position="36"/>
        <end position="57"/>
    </location>
</feature>
<feature type="transmembrane region" description="Helical" evidence="6">
    <location>
        <begin position="218"/>
        <end position="242"/>
    </location>
</feature>
<evidence type="ECO:0000256" key="2">
    <source>
        <dbReference type="ARBA" id="ARBA00022475"/>
    </source>
</evidence>
<keyword evidence="3 6" id="KW-0812">Transmembrane</keyword>
<dbReference type="PANTHER" id="PTHR32322:SF18">
    <property type="entry name" value="S-ADENOSYLMETHIONINE_S-ADENOSYLHOMOCYSTEINE TRANSPORTER"/>
    <property type="match status" value="1"/>
</dbReference>
<organism evidence="8 9">
    <name type="scientific">Ectopseudomonas mendocina</name>
    <name type="common">Pseudomonas mendocina</name>
    <dbReference type="NCBI Taxonomy" id="300"/>
    <lineage>
        <taxon>Bacteria</taxon>
        <taxon>Pseudomonadati</taxon>
        <taxon>Pseudomonadota</taxon>
        <taxon>Gammaproteobacteria</taxon>
        <taxon>Pseudomonadales</taxon>
        <taxon>Pseudomonadaceae</taxon>
        <taxon>Ectopseudomonas</taxon>
    </lineage>
</organism>
<evidence type="ECO:0000313" key="9">
    <source>
        <dbReference type="Proteomes" id="UP001476583"/>
    </source>
</evidence>
<dbReference type="InterPro" id="IPR000620">
    <property type="entry name" value="EamA_dom"/>
</dbReference>
<comment type="subcellular location">
    <subcellularLocation>
        <location evidence="1">Cell membrane</location>
        <topology evidence="1">Multi-pass membrane protein</topology>
    </subcellularLocation>
</comment>
<name>A0ABZ2RP98_ECTME</name>
<dbReference type="Pfam" id="PF00892">
    <property type="entry name" value="EamA"/>
    <property type="match status" value="1"/>
</dbReference>
<feature type="transmembrane region" description="Helical" evidence="6">
    <location>
        <begin position="254"/>
        <end position="272"/>
    </location>
</feature>
<keyword evidence="9" id="KW-1185">Reference proteome</keyword>
<evidence type="ECO:0000256" key="1">
    <source>
        <dbReference type="ARBA" id="ARBA00004651"/>
    </source>
</evidence>
<evidence type="ECO:0000256" key="6">
    <source>
        <dbReference type="SAM" id="Phobius"/>
    </source>
</evidence>
<gene>
    <name evidence="8" type="ORF">WG219_00380</name>
</gene>
<feature type="transmembrane region" description="Helical" evidence="6">
    <location>
        <begin position="176"/>
        <end position="198"/>
    </location>
</feature>
<dbReference type="SUPFAM" id="SSF103481">
    <property type="entry name" value="Multidrug resistance efflux transporter EmrE"/>
    <property type="match status" value="1"/>
</dbReference>
<keyword evidence="5 6" id="KW-0472">Membrane</keyword>
<evidence type="ECO:0000256" key="4">
    <source>
        <dbReference type="ARBA" id="ARBA00022989"/>
    </source>
</evidence>
<evidence type="ECO:0000313" key="8">
    <source>
        <dbReference type="EMBL" id="WXL25984.1"/>
    </source>
</evidence>
<dbReference type="EMBL" id="CP148074">
    <property type="protein sequence ID" value="WXL25984.1"/>
    <property type="molecule type" value="Genomic_DNA"/>
</dbReference>
<evidence type="ECO:0000256" key="3">
    <source>
        <dbReference type="ARBA" id="ARBA00022692"/>
    </source>
</evidence>
<dbReference type="Gene3D" id="1.10.3730.20">
    <property type="match status" value="1"/>
</dbReference>
<feature type="transmembrane region" description="Helical" evidence="6">
    <location>
        <begin position="94"/>
        <end position="114"/>
    </location>
</feature>
<keyword evidence="4 6" id="KW-1133">Transmembrane helix</keyword>
<evidence type="ECO:0000256" key="5">
    <source>
        <dbReference type="ARBA" id="ARBA00023136"/>
    </source>
</evidence>
<feature type="transmembrane region" description="Helical" evidence="6">
    <location>
        <begin position="121"/>
        <end position="139"/>
    </location>
</feature>
<dbReference type="Proteomes" id="UP001476583">
    <property type="component" value="Chromosome"/>
</dbReference>
<feature type="transmembrane region" description="Helical" evidence="6">
    <location>
        <begin position="7"/>
        <end position="30"/>
    </location>
</feature>
<dbReference type="InterPro" id="IPR050638">
    <property type="entry name" value="AA-Vitamin_Transporters"/>
</dbReference>
<sequence>MQLSGAVTCAALGILWGLTYLFLGMSSHLISPLQSTFMRVLFGFIPVCIFALCTGALRWSHLRHLPHFLMMALLGTSLYYFALATGTSLLPTSIAGVLNGSIPLFAFILGWLFLRDESMSGLKVLGVLLGFVGILLIAKPWTADQALNLEGIAYLLSASLCMAVSFVYAKRFVTPLALPAVALTTYQMALALLVLAFITPLQGIEAVFQETQAWVSLVLGLGMMCSGVAYITYIPPVVALVIGGMQGEPIDASVMGAILLILLGVGCVQVSSQVKKPRAAATSA</sequence>
<feature type="transmembrane region" description="Helical" evidence="6">
    <location>
        <begin position="64"/>
        <end position="82"/>
    </location>
</feature>
<proteinExistence type="predicted"/>
<dbReference type="PANTHER" id="PTHR32322">
    <property type="entry name" value="INNER MEMBRANE TRANSPORTER"/>
    <property type="match status" value="1"/>
</dbReference>
<evidence type="ECO:0000259" key="7">
    <source>
        <dbReference type="Pfam" id="PF00892"/>
    </source>
</evidence>
<keyword evidence="2" id="KW-1003">Cell membrane</keyword>
<dbReference type="InterPro" id="IPR037185">
    <property type="entry name" value="EmrE-like"/>
</dbReference>
<protein>
    <submittedName>
        <fullName evidence="8">DMT family transporter</fullName>
    </submittedName>
</protein>
<feature type="domain" description="EamA" evidence="7">
    <location>
        <begin position="4"/>
        <end position="137"/>
    </location>
</feature>
<feature type="transmembrane region" description="Helical" evidence="6">
    <location>
        <begin position="151"/>
        <end position="169"/>
    </location>
</feature>
<accession>A0ABZ2RP98</accession>
<reference evidence="8 9" key="1">
    <citation type="submission" date="2024-03" db="EMBL/GenBank/DDBJ databases">
        <title>Complete genome of BD2.</title>
        <authorList>
            <person name="Cao G."/>
        </authorList>
    </citation>
    <scope>NUCLEOTIDE SEQUENCE [LARGE SCALE GENOMIC DNA]</scope>
    <source>
        <strain evidence="8 9">BD2</strain>
    </source>
</reference>